<comment type="similarity">
    <text evidence="1 4">Belongs to the bacterial ribosomal protein bL17 family.</text>
</comment>
<organism evidence="5 6">
    <name type="scientific">Polarella glacialis</name>
    <name type="common">Dinoflagellate</name>
    <dbReference type="NCBI Taxonomy" id="89957"/>
    <lineage>
        <taxon>Eukaryota</taxon>
        <taxon>Sar</taxon>
        <taxon>Alveolata</taxon>
        <taxon>Dinophyceae</taxon>
        <taxon>Suessiales</taxon>
        <taxon>Suessiaceae</taxon>
        <taxon>Polarella</taxon>
    </lineage>
</organism>
<keyword evidence="3 4" id="KW-0687">Ribonucleoprotein</keyword>
<dbReference type="Gene3D" id="3.90.1030.10">
    <property type="entry name" value="Ribosomal protein L17"/>
    <property type="match status" value="1"/>
</dbReference>
<dbReference type="PANTHER" id="PTHR14413:SF16">
    <property type="entry name" value="LARGE RIBOSOMAL SUBUNIT PROTEIN BL17M"/>
    <property type="match status" value="1"/>
</dbReference>
<proteinExistence type="inferred from homology"/>
<evidence type="ECO:0000256" key="2">
    <source>
        <dbReference type="ARBA" id="ARBA00022980"/>
    </source>
</evidence>
<dbReference type="InterPro" id="IPR000456">
    <property type="entry name" value="Ribosomal_bL17"/>
</dbReference>
<dbReference type="AlphaFoldDB" id="A0A813GD11"/>
<dbReference type="NCBIfam" id="TIGR00059">
    <property type="entry name" value="L17"/>
    <property type="match status" value="1"/>
</dbReference>
<dbReference type="OrthoDB" id="410364at2759"/>
<evidence type="ECO:0000313" key="6">
    <source>
        <dbReference type="Proteomes" id="UP000654075"/>
    </source>
</evidence>
<evidence type="ECO:0000256" key="4">
    <source>
        <dbReference type="RuleBase" id="RU000660"/>
    </source>
</evidence>
<reference evidence="5" key="1">
    <citation type="submission" date="2021-02" db="EMBL/GenBank/DDBJ databases">
        <authorList>
            <person name="Dougan E. K."/>
            <person name="Rhodes N."/>
            <person name="Thang M."/>
            <person name="Chan C."/>
        </authorList>
    </citation>
    <scope>NUCLEOTIDE SEQUENCE</scope>
</reference>
<dbReference type="Pfam" id="PF01196">
    <property type="entry name" value="Ribosomal_L17"/>
    <property type="match status" value="1"/>
</dbReference>
<gene>
    <name evidence="5" type="ORF">PGLA1383_LOCUS41318</name>
</gene>
<dbReference type="SUPFAM" id="SSF64263">
    <property type="entry name" value="Prokaryotic ribosomal protein L17"/>
    <property type="match status" value="1"/>
</dbReference>
<dbReference type="EMBL" id="CAJNNV010028323">
    <property type="protein sequence ID" value="CAE8624126.1"/>
    <property type="molecule type" value="Genomic_DNA"/>
</dbReference>
<dbReference type="GO" id="GO:0003735">
    <property type="term" value="F:structural constituent of ribosome"/>
    <property type="evidence" value="ECO:0007669"/>
    <property type="project" value="InterPro"/>
</dbReference>
<dbReference type="Proteomes" id="UP000654075">
    <property type="component" value="Unassembled WGS sequence"/>
</dbReference>
<dbReference type="GO" id="GO:0022625">
    <property type="term" value="C:cytosolic large ribosomal subunit"/>
    <property type="evidence" value="ECO:0007669"/>
    <property type="project" value="TreeGrafter"/>
</dbReference>
<dbReference type="InterPro" id="IPR036373">
    <property type="entry name" value="Ribosomal_bL17_sf"/>
</dbReference>
<dbReference type="GO" id="GO:0006412">
    <property type="term" value="P:translation"/>
    <property type="evidence" value="ECO:0007669"/>
    <property type="project" value="InterPro"/>
</dbReference>
<sequence>MRAQAPSRVLIHHRSMGTTVGRRPPCPAVIVVLATLGAVSSRCGPAFSIPASSGPAHPILVTRAADGLPAPQLLKSSSCGTSGSSGFTAFGSFAASLAMAAAARVLVGGTSADATGRTTMFFKKRYGGGPVKKDPDAEFGPQYDGPPIHYQIQRGPRLGFPKGGEQRVIPKLSGGSYDNRKRMMQNLTTELVRHGRIKTTRARAEALCFFVDRMILLAKRGDDLARREADEWMFDEKLVENLFKLAPERYPDQTKDFCKVTRTMNRKGDYSEMAYIELL</sequence>
<evidence type="ECO:0008006" key="7">
    <source>
        <dbReference type="Google" id="ProtNLM"/>
    </source>
</evidence>
<keyword evidence="2 4" id="KW-0689">Ribosomal protein</keyword>
<keyword evidence="6" id="KW-1185">Reference proteome</keyword>
<comment type="caution">
    <text evidence="5">The sequence shown here is derived from an EMBL/GenBank/DDBJ whole genome shotgun (WGS) entry which is preliminary data.</text>
</comment>
<evidence type="ECO:0000256" key="3">
    <source>
        <dbReference type="ARBA" id="ARBA00023274"/>
    </source>
</evidence>
<dbReference type="PANTHER" id="PTHR14413">
    <property type="entry name" value="RIBOSOMAL PROTEIN L17"/>
    <property type="match status" value="1"/>
</dbReference>
<accession>A0A813GD11</accession>
<evidence type="ECO:0000313" key="5">
    <source>
        <dbReference type="EMBL" id="CAE8624126.1"/>
    </source>
</evidence>
<name>A0A813GD11_POLGL</name>
<evidence type="ECO:0000256" key="1">
    <source>
        <dbReference type="ARBA" id="ARBA00008777"/>
    </source>
</evidence>
<protein>
    <recommendedName>
        <fullName evidence="7">50S ribosomal protein L17</fullName>
    </recommendedName>
</protein>